<dbReference type="RefSeq" id="WP_252443612.1">
    <property type="nucleotide sequence ID" value="NZ_JAMWYK010000005.1"/>
</dbReference>
<proteinExistence type="predicted"/>
<feature type="transmembrane region" description="Helical" evidence="1">
    <location>
        <begin position="190"/>
        <end position="213"/>
    </location>
</feature>
<evidence type="ECO:0000313" key="3">
    <source>
        <dbReference type="Proteomes" id="UP001523234"/>
    </source>
</evidence>
<feature type="transmembrane region" description="Helical" evidence="1">
    <location>
        <begin position="127"/>
        <end position="151"/>
    </location>
</feature>
<name>A0ABT0ZR26_9LACO</name>
<reference evidence="2 3" key="1">
    <citation type="submission" date="2022-06" db="EMBL/GenBank/DDBJ databases">
        <title>Fructobacillus taiwanensis sp. nov., isolated from the honeybee.</title>
        <authorList>
            <person name="Chen Y.-S."/>
            <person name="Wang L.-T."/>
            <person name="Lee Y.-S."/>
            <person name="Chang Y.-C."/>
            <person name="Wu H.-C."/>
            <person name="Liao C.-Y."/>
            <person name="Chen W.-H."/>
            <person name="Deng J.-N."/>
            <person name="Wang Y.-H."/>
        </authorList>
    </citation>
    <scope>NUCLEOTIDE SEQUENCE [LARGE SCALE GENOMIC DNA]</scope>
    <source>
        <strain evidence="2 3">W13</strain>
    </source>
</reference>
<sequence>MANKRFEIELPDQVVDDLKLQDGDQIDIQVSNQSFKVLPRRDEHQNQQLSIRRFVLPSVIATACFIFYTLWQQDNLVALTGRDSIATWVIIFGELTGMATFIYTHLKKVKSEDDQLKKKTALRLTPTLFISFALIQAFAMLAFFWVIGYLFQEVYFDSLTASLLFFTFISVVNYIMVYSAMLVSTTFMMALLIFTIVCGVLASMVTNSSLLWWQHNFSFLGTAQAQFSWTFNATLMISGLLWATLIDYLFVPIQKRLPKNWRLITLRSFLTFDALCLFAIGALPNNPGMWHIAHDTAANLLILGTGLPMLIIHWLLPDATKEFNLFSIGTASGIAISCALFYGIRYLSLTAFEIFVLTMGISWLLLLMQNIHALYELKENTYHINLKSVS</sequence>
<feature type="transmembrane region" description="Helical" evidence="1">
    <location>
        <begin position="85"/>
        <end position="106"/>
    </location>
</feature>
<accession>A0ABT0ZR26</accession>
<keyword evidence="1" id="KW-0812">Transmembrane</keyword>
<feature type="transmembrane region" description="Helical" evidence="1">
    <location>
        <begin position="350"/>
        <end position="368"/>
    </location>
</feature>
<organism evidence="2 3">
    <name type="scientific">Fructobacillus apis</name>
    <dbReference type="NCBI Taxonomy" id="2935017"/>
    <lineage>
        <taxon>Bacteria</taxon>
        <taxon>Bacillati</taxon>
        <taxon>Bacillota</taxon>
        <taxon>Bacilli</taxon>
        <taxon>Lactobacillales</taxon>
        <taxon>Lactobacillaceae</taxon>
        <taxon>Fructobacillus</taxon>
    </lineage>
</organism>
<keyword evidence="1" id="KW-0472">Membrane</keyword>
<feature type="transmembrane region" description="Helical" evidence="1">
    <location>
        <begin position="233"/>
        <end position="251"/>
    </location>
</feature>
<protein>
    <submittedName>
        <fullName evidence="2">DUF998 domain-containing protein</fullName>
    </submittedName>
</protein>
<comment type="caution">
    <text evidence="2">The sequence shown here is derived from an EMBL/GenBank/DDBJ whole genome shotgun (WGS) entry which is preliminary data.</text>
</comment>
<gene>
    <name evidence="2" type="ORF">NFX39_05035</name>
</gene>
<feature type="transmembrane region" description="Helical" evidence="1">
    <location>
        <begin position="54"/>
        <end position="73"/>
    </location>
</feature>
<keyword evidence="1" id="KW-1133">Transmembrane helix</keyword>
<keyword evidence="3" id="KW-1185">Reference proteome</keyword>
<feature type="transmembrane region" description="Helical" evidence="1">
    <location>
        <begin position="163"/>
        <end position="183"/>
    </location>
</feature>
<feature type="transmembrane region" description="Helical" evidence="1">
    <location>
        <begin position="296"/>
        <end position="316"/>
    </location>
</feature>
<dbReference type="EMBL" id="JAMWYK010000005">
    <property type="protein sequence ID" value="MCO0832443.1"/>
    <property type="molecule type" value="Genomic_DNA"/>
</dbReference>
<dbReference type="Proteomes" id="UP001523234">
    <property type="component" value="Unassembled WGS sequence"/>
</dbReference>
<evidence type="ECO:0000256" key="1">
    <source>
        <dbReference type="SAM" id="Phobius"/>
    </source>
</evidence>
<feature type="transmembrane region" description="Helical" evidence="1">
    <location>
        <begin position="263"/>
        <end position="284"/>
    </location>
</feature>
<evidence type="ECO:0000313" key="2">
    <source>
        <dbReference type="EMBL" id="MCO0832443.1"/>
    </source>
</evidence>
<feature type="transmembrane region" description="Helical" evidence="1">
    <location>
        <begin position="323"/>
        <end position="344"/>
    </location>
</feature>